<dbReference type="GO" id="GO:0016740">
    <property type="term" value="F:transferase activity"/>
    <property type="evidence" value="ECO:0007669"/>
    <property type="project" value="UniProtKB-KW"/>
</dbReference>
<evidence type="ECO:0000259" key="45">
    <source>
        <dbReference type="Pfam" id="PF00725"/>
    </source>
</evidence>
<evidence type="ECO:0000256" key="14">
    <source>
        <dbReference type="ARBA" id="ARBA00023002"/>
    </source>
</evidence>
<keyword evidence="16" id="KW-0443">Lipid metabolism</keyword>
<keyword evidence="44" id="KW-1133">Transmembrane helix</keyword>
<dbReference type="InterPro" id="IPR050136">
    <property type="entry name" value="FA_oxidation_alpha_subunit"/>
</dbReference>
<evidence type="ECO:0000256" key="6">
    <source>
        <dbReference type="ARBA" id="ARBA00012076"/>
    </source>
</evidence>
<comment type="similarity">
    <text evidence="5">In the N-terminal section; belongs to the enoyl-CoA hydratase/isomerase family.</text>
</comment>
<comment type="catalytic activity">
    <reaction evidence="32">
        <text>1'-[1,2-di-(9Z,12Z-octadecadienoyl)-sn-glycero-3-phospho]-3'-[1-(9Z,12Z-octadecadienoyl)-sn-glycero-3-phospho]-glycerol + (9Z)-octadecenoyl-CoA = 1'-[1,2-di-(9Z,12Z-octadecadienoyl)-sn-glycero-3-phospho]-3'-[1-(9Z,12Z-octadecadienoyl)-2-(9Z-octadecenoyl)-sn-glycero-3-phospho]-glycerol + CoA</text>
        <dbReference type="Rhea" id="RHEA:43676"/>
        <dbReference type="ChEBI" id="CHEBI:57287"/>
        <dbReference type="ChEBI" id="CHEBI:57387"/>
        <dbReference type="ChEBI" id="CHEBI:83580"/>
        <dbReference type="ChEBI" id="CHEBI:83582"/>
    </reaction>
    <physiologicalReaction direction="left-to-right" evidence="32">
        <dbReference type="Rhea" id="RHEA:43677"/>
    </physiologicalReaction>
</comment>
<dbReference type="Pfam" id="PF00725">
    <property type="entry name" value="3HCDH"/>
    <property type="match status" value="1"/>
</dbReference>
<comment type="catalytic activity">
    <reaction evidence="30">
        <text>(3S)-3-hydroxydodecanoyl-CoA = (2E)-dodecenoyl-CoA + H2O</text>
        <dbReference type="Rhea" id="RHEA:31075"/>
        <dbReference type="ChEBI" id="CHEBI:15377"/>
        <dbReference type="ChEBI" id="CHEBI:57330"/>
        <dbReference type="ChEBI" id="CHEBI:62558"/>
    </reaction>
    <physiologicalReaction direction="right-to-left" evidence="30">
        <dbReference type="Rhea" id="RHEA:31077"/>
    </physiologicalReaction>
</comment>
<evidence type="ECO:0000256" key="41">
    <source>
        <dbReference type="PIRSR" id="PIRSR612803-2"/>
    </source>
</evidence>
<keyword evidence="11" id="KW-0276">Fatty acid metabolism</keyword>
<evidence type="ECO:0000256" key="28">
    <source>
        <dbReference type="ARBA" id="ARBA00051877"/>
    </source>
</evidence>
<feature type="site" description="Important for hydroxyacyl-coenzyme A dehydrogenase activity" evidence="41">
    <location>
        <position position="932"/>
    </location>
</feature>
<comment type="catalytic activity">
    <reaction evidence="1">
        <text>(3S)-hydroxyhexadecanoyl-CoA = (2E)-hexadecenoyl-CoA + H2O</text>
        <dbReference type="Rhea" id="RHEA:31163"/>
        <dbReference type="ChEBI" id="CHEBI:15377"/>
        <dbReference type="ChEBI" id="CHEBI:61526"/>
        <dbReference type="ChEBI" id="CHEBI:62613"/>
    </reaction>
    <physiologicalReaction direction="right-to-left" evidence="1">
        <dbReference type="Rhea" id="RHEA:31165"/>
    </physiologicalReaction>
</comment>
<dbReference type="Pfam" id="PF02737">
    <property type="entry name" value="3HCDH_N"/>
    <property type="match status" value="1"/>
</dbReference>
<comment type="catalytic activity">
    <reaction evidence="22">
        <text>(3S)-hydroxyhexadecanoyl-CoA + NAD(+) = 3-oxohexadecanoyl-CoA + NADH + H(+)</text>
        <dbReference type="Rhea" id="RHEA:31159"/>
        <dbReference type="ChEBI" id="CHEBI:15378"/>
        <dbReference type="ChEBI" id="CHEBI:57349"/>
        <dbReference type="ChEBI" id="CHEBI:57540"/>
        <dbReference type="ChEBI" id="CHEBI:57945"/>
        <dbReference type="ChEBI" id="CHEBI:62613"/>
    </reaction>
    <physiologicalReaction direction="left-to-right" evidence="22">
        <dbReference type="Rhea" id="RHEA:31160"/>
    </physiologicalReaction>
</comment>
<evidence type="ECO:0000256" key="36">
    <source>
        <dbReference type="ARBA" id="ARBA00066806"/>
    </source>
</evidence>
<dbReference type="GO" id="GO:0022857">
    <property type="term" value="F:transmembrane transporter activity"/>
    <property type="evidence" value="ECO:0007669"/>
    <property type="project" value="InterPro"/>
</dbReference>
<feature type="transmembrane region" description="Helical" evidence="44">
    <location>
        <begin position="332"/>
        <end position="355"/>
    </location>
</feature>
<dbReference type="InterPro" id="IPR012803">
    <property type="entry name" value="Fa_ox_alpha_mit"/>
</dbReference>
<keyword evidence="14" id="KW-0560">Oxidoreductase</keyword>
<comment type="catalytic activity">
    <reaction evidence="28">
        <text>(3S)-hydroxyoctanoyl-CoA = (2E)-octenoyl-CoA + H2O</text>
        <dbReference type="Rhea" id="RHEA:31199"/>
        <dbReference type="ChEBI" id="CHEBI:15377"/>
        <dbReference type="ChEBI" id="CHEBI:62242"/>
        <dbReference type="ChEBI" id="CHEBI:62617"/>
    </reaction>
    <physiologicalReaction direction="right-to-left" evidence="28">
        <dbReference type="Rhea" id="RHEA:31201"/>
    </physiologicalReaction>
</comment>
<evidence type="ECO:0000256" key="31">
    <source>
        <dbReference type="ARBA" id="ARBA00052834"/>
    </source>
</evidence>
<feature type="transmembrane region" description="Helical" evidence="44">
    <location>
        <begin position="361"/>
        <end position="385"/>
    </location>
</feature>
<comment type="similarity">
    <text evidence="4">In the central section; belongs to the 3-hydroxyacyl-CoA dehydrogenase family.</text>
</comment>
<evidence type="ECO:0000256" key="12">
    <source>
        <dbReference type="ARBA" id="ARBA00022946"/>
    </source>
</evidence>
<comment type="subunit">
    <text evidence="35">Heterotetramer of 2 alpha/HADHA and 2 beta/HADHB subunits; forms the mitochondrial trifunctional enzyme. Also purified as higher order heterooligomers including a 4 alpha/HADHA and 4 beta/HADHB heterooligomer which physiological significance remains unclear. The mitochondrial trifunctional enzyme interacts with MTLN.</text>
</comment>
<evidence type="ECO:0000256" key="40">
    <source>
        <dbReference type="PIRSR" id="PIRSR612803-1"/>
    </source>
</evidence>
<dbReference type="Gene3D" id="1.10.1040.50">
    <property type="match status" value="1"/>
</dbReference>
<dbReference type="InterPro" id="IPR001753">
    <property type="entry name" value="Enoyl-CoA_hydra/iso"/>
</dbReference>
<dbReference type="SUPFAM" id="SSF103473">
    <property type="entry name" value="MFS general substrate transporter"/>
    <property type="match status" value="1"/>
</dbReference>
<dbReference type="SUPFAM" id="SSF51735">
    <property type="entry name" value="NAD(P)-binding Rossmann-fold domains"/>
    <property type="match status" value="1"/>
</dbReference>
<dbReference type="InterPro" id="IPR036291">
    <property type="entry name" value="NAD(P)-bd_dom_sf"/>
</dbReference>
<dbReference type="CDD" id="cd06558">
    <property type="entry name" value="crotonase-like"/>
    <property type="match status" value="1"/>
</dbReference>
<dbReference type="OrthoDB" id="10004768at2759"/>
<evidence type="ECO:0000256" key="1">
    <source>
        <dbReference type="ARBA" id="ARBA00000469"/>
    </source>
</evidence>
<evidence type="ECO:0000256" key="4">
    <source>
        <dbReference type="ARBA" id="ARBA00007005"/>
    </source>
</evidence>
<evidence type="ECO:0000256" key="21">
    <source>
        <dbReference type="ARBA" id="ARBA00035854"/>
    </source>
</evidence>
<dbReference type="GO" id="GO:0004300">
    <property type="term" value="F:enoyl-CoA hydratase activity"/>
    <property type="evidence" value="ECO:0007669"/>
    <property type="project" value="UniProtKB-EC"/>
</dbReference>
<feature type="transmembrane region" description="Helical" evidence="44">
    <location>
        <begin position="209"/>
        <end position="231"/>
    </location>
</feature>
<comment type="catalytic activity">
    <reaction evidence="26">
        <text>a long-chain (3S)-3-hydroxy fatty acyl-CoA + NAD(+) = a long-chain 3-oxo-fatty acyl-CoA + NADH + H(+)</text>
        <dbReference type="Rhea" id="RHEA:52656"/>
        <dbReference type="ChEBI" id="CHEBI:15378"/>
        <dbReference type="ChEBI" id="CHEBI:57540"/>
        <dbReference type="ChEBI" id="CHEBI:57945"/>
        <dbReference type="ChEBI" id="CHEBI:136757"/>
        <dbReference type="ChEBI" id="CHEBI:136758"/>
        <dbReference type="EC" id="1.1.1.211"/>
    </reaction>
    <physiologicalReaction direction="left-to-right" evidence="26">
        <dbReference type="Rhea" id="RHEA:52657"/>
    </physiologicalReaction>
</comment>
<comment type="catalytic activity">
    <reaction evidence="27">
        <text>a 4-saturated-(3S)-3-hydroxyacyl-CoA = a (3E)-enoyl-CoA + H2O</text>
        <dbReference type="Rhea" id="RHEA:20724"/>
        <dbReference type="ChEBI" id="CHEBI:15377"/>
        <dbReference type="ChEBI" id="CHEBI:58521"/>
        <dbReference type="ChEBI" id="CHEBI:137480"/>
        <dbReference type="EC" id="4.2.1.17"/>
    </reaction>
    <physiologicalReaction direction="right-to-left" evidence="27">
        <dbReference type="Rhea" id="RHEA:20726"/>
    </physiologicalReaction>
</comment>
<dbReference type="InterPro" id="IPR006108">
    <property type="entry name" value="3HC_DH_C"/>
</dbReference>
<keyword evidence="13" id="KW-0007">Acetylation</keyword>
<proteinExistence type="inferred from homology"/>
<comment type="similarity">
    <text evidence="42">Belongs to the enoyl-CoA hydratase/isomerase family.</text>
</comment>
<comment type="catalytic activity">
    <reaction evidence="33">
        <text>(3S)-3-hydroxydodecanoyl-CoA + NAD(+) = 3-oxododecanoyl-CoA + NADH + H(+)</text>
        <dbReference type="Rhea" id="RHEA:31179"/>
        <dbReference type="ChEBI" id="CHEBI:15378"/>
        <dbReference type="ChEBI" id="CHEBI:57540"/>
        <dbReference type="ChEBI" id="CHEBI:57945"/>
        <dbReference type="ChEBI" id="CHEBI:62558"/>
        <dbReference type="ChEBI" id="CHEBI:62615"/>
    </reaction>
    <physiologicalReaction direction="left-to-right" evidence="33">
        <dbReference type="Rhea" id="RHEA:31180"/>
    </physiologicalReaction>
</comment>
<name>A0A2H1WAM2_SPOFR</name>
<feature type="transmembrane region" description="Helical" evidence="44">
    <location>
        <begin position="30"/>
        <end position="47"/>
    </location>
</feature>
<feature type="transmembrane region" description="Helical" evidence="44">
    <location>
        <begin position="156"/>
        <end position="178"/>
    </location>
</feature>
<evidence type="ECO:0000256" key="17">
    <source>
        <dbReference type="ARBA" id="ARBA00023128"/>
    </source>
</evidence>
<evidence type="ECO:0000313" key="47">
    <source>
        <dbReference type="EMBL" id="SOQ50103.1"/>
    </source>
</evidence>
<evidence type="ECO:0000256" key="22">
    <source>
        <dbReference type="ARBA" id="ARBA00047613"/>
    </source>
</evidence>
<evidence type="ECO:0000256" key="19">
    <source>
        <dbReference type="ARBA" id="ARBA00023239"/>
    </source>
</evidence>
<dbReference type="SUPFAM" id="SSF52096">
    <property type="entry name" value="ClpP/crotonase"/>
    <property type="match status" value="1"/>
</dbReference>
<evidence type="ECO:0000256" key="37">
    <source>
        <dbReference type="ARBA" id="ARBA00068347"/>
    </source>
</evidence>
<evidence type="ECO:0000256" key="13">
    <source>
        <dbReference type="ARBA" id="ARBA00022990"/>
    </source>
</evidence>
<comment type="catalytic activity">
    <reaction evidence="23">
        <text>(3S)-hydroxydecanoyl-CoA + NAD(+) = 3-oxodecanoyl-CoA + NADH + H(+)</text>
        <dbReference type="Rhea" id="RHEA:31187"/>
        <dbReference type="ChEBI" id="CHEBI:15378"/>
        <dbReference type="ChEBI" id="CHEBI:57540"/>
        <dbReference type="ChEBI" id="CHEBI:57945"/>
        <dbReference type="ChEBI" id="CHEBI:62548"/>
        <dbReference type="ChEBI" id="CHEBI:62616"/>
    </reaction>
    <physiologicalReaction direction="left-to-right" evidence="23">
        <dbReference type="Rhea" id="RHEA:31188"/>
    </physiologicalReaction>
</comment>
<dbReference type="GO" id="GO:0016507">
    <property type="term" value="C:mitochondrial fatty acid beta-oxidation multienzyme complex"/>
    <property type="evidence" value="ECO:0007669"/>
    <property type="project" value="InterPro"/>
</dbReference>
<evidence type="ECO:0000256" key="9">
    <source>
        <dbReference type="ARBA" id="ARBA00022679"/>
    </source>
</evidence>
<keyword evidence="44" id="KW-0812">Transmembrane</keyword>
<evidence type="ECO:0000256" key="15">
    <source>
        <dbReference type="ARBA" id="ARBA00023027"/>
    </source>
</evidence>
<comment type="catalytic activity">
    <reaction evidence="34">
        <text>1'-[1,2-di-(9Z,12Z-octadecadienoyl)-sn-glycero-3-phospho]-3'-[1-(9Z,12Z-octadecadienoyl)-sn-glycero-3-phospho]-glycerol + hexadecanoyl-CoA = 1'-[1,2-di-(9Z,12Z-octadecadienoyl)-sn-glycero-3-phospho]-3'-[1-(9Z,12Z-octadecadienoyl)-2-hexadecanoyl-sn-glycero-3-phospho]-glycerol + CoA</text>
        <dbReference type="Rhea" id="RHEA:43680"/>
        <dbReference type="ChEBI" id="CHEBI:57287"/>
        <dbReference type="ChEBI" id="CHEBI:57379"/>
        <dbReference type="ChEBI" id="CHEBI:83580"/>
        <dbReference type="ChEBI" id="CHEBI:83583"/>
    </reaction>
    <physiologicalReaction direction="left-to-right" evidence="34">
        <dbReference type="Rhea" id="RHEA:43681"/>
    </physiologicalReaction>
</comment>
<dbReference type="FunFam" id="3.40.50.720:FF:000009">
    <property type="entry name" value="Fatty oxidation complex, alpha subunit"/>
    <property type="match status" value="1"/>
</dbReference>
<evidence type="ECO:0000256" key="42">
    <source>
        <dbReference type="RuleBase" id="RU003707"/>
    </source>
</evidence>
<evidence type="ECO:0000256" key="25">
    <source>
        <dbReference type="ARBA" id="ARBA00050222"/>
    </source>
</evidence>
<feature type="domain" description="3-hydroxyacyl-CoA dehydrogenase NAD binding" evidence="46">
    <location>
        <begin position="798"/>
        <end position="975"/>
    </location>
</feature>
<dbReference type="PANTHER" id="PTHR43612">
    <property type="entry name" value="TRIFUNCTIONAL ENZYME SUBUNIT ALPHA"/>
    <property type="match status" value="1"/>
</dbReference>
<accession>A0A2H1WAM2</accession>
<feature type="transmembrane region" description="Helical" evidence="44">
    <location>
        <begin position="251"/>
        <end position="268"/>
    </location>
</feature>
<comment type="catalytic activity">
    <reaction evidence="21">
        <text>a (3S)-3-hydroxyacyl-CoA = a (2E)-enoyl-CoA + H2O</text>
        <dbReference type="Rhea" id="RHEA:16105"/>
        <dbReference type="ChEBI" id="CHEBI:15377"/>
        <dbReference type="ChEBI" id="CHEBI:57318"/>
        <dbReference type="ChEBI" id="CHEBI:58856"/>
        <dbReference type="EC" id="4.2.1.17"/>
    </reaction>
    <physiologicalReaction direction="right-to-left" evidence="21">
        <dbReference type="Rhea" id="RHEA:16107"/>
    </physiologicalReaction>
</comment>
<dbReference type="InterPro" id="IPR036259">
    <property type="entry name" value="MFS_trans_sf"/>
</dbReference>
<dbReference type="Gene3D" id="3.40.50.720">
    <property type="entry name" value="NAD(P)-binding Rossmann-like Domain"/>
    <property type="match status" value="1"/>
</dbReference>
<dbReference type="GO" id="GO:0005743">
    <property type="term" value="C:mitochondrial inner membrane"/>
    <property type="evidence" value="ECO:0007669"/>
    <property type="project" value="UniProtKB-SubCell"/>
</dbReference>
<dbReference type="EC" id="1.1.1.211" evidence="36"/>
<evidence type="ECO:0000256" key="33">
    <source>
        <dbReference type="ARBA" id="ARBA00052945"/>
    </source>
</evidence>
<keyword evidence="12" id="KW-0809">Transit peptide</keyword>
<evidence type="ECO:0000256" key="7">
    <source>
        <dbReference type="ARBA" id="ARBA00022481"/>
    </source>
</evidence>
<comment type="catalytic activity">
    <reaction evidence="24">
        <text>a (3S)-3-hydroxyacyl-CoA + NAD(+) = a 3-oxoacyl-CoA + NADH + H(+)</text>
        <dbReference type="Rhea" id="RHEA:22432"/>
        <dbReference type="ChEBI" id="CHEBI:15378"/>
        <dbReference type="ChEBI" id="CHEBI:57318"/>
        <dbReference type="ChEBI" id="CHEBI:57540"/>
        <dbReference type="ChEBI" id="CHEBI:57945"/>
        <dbReference type="ChEBI" id="CHEBI:90726"/>
        <dbReference type="EC" id="1.1.1.35"/>
    </reaction>
</comment>
<keyword evidence="9" id="KW-0808">Transferase</keyword>
<sequence length="1197" mass="130968">MEAPETSGSNRPTMLQPTSWCHPANRVHRFFALLLMCFLCFGSYFCYDTPGALADNFKDDSHLNTSQFALLYSIYSWPNVILCFIGGYLVDRIGGESLQVVVNNYVVLWFKGKELNMVFGLQLSFSRFGSTVNFWVMEPVYRWVSTYYGGYERLGVTLFLASLTCFVSLICGVILGWMDYRAEKILGRQDEQSNNEPFHLTDIRHFKSVFWLLSVICVAYYLAIFPFIALGKLFFERKFDFLPQEANNVNSMVYLLSAALSPFFGILIDKTGRNMTWVIISIVTTIGAHFMLAFTFFNPYIGVISLGISYSLLASGLWPLVALIVPENQLGTAYGICQAVQNMGLATVIIFAGMIVDKYGYLMLEMFFLGCLFVSLIAAVLIYIIDSANNGVLNMSPSMRESTKSAVTRTDETANLLDNEDFTDQEETDSRRPSDAAQDQTPINPRDVAQAQSDRIRSLHSRNYAAAAGSLVHTKCKIVNGVYVVTLDSPNTKVNSLNTAVMDEVTTVLNEIESNPSIQAAVLISGKPGCFIAGADITMLEACNTKDEFVTLSKRGHGIFHRIEKSRKPIIAAIQGSCLGGGLETALACHYRIAVKDPKTGFGLPEVMLGLLPGGGGTQRLPALTSVPTTLDLALTGKTVKADKAKKLGIVDLLVSPLGPGLGNPEENTMRYLETVAIQVARDIANGKMKVDRSKKGLVQKITASVMQWDMVKNMIFNKAKEQVMKASRGLYPAPLKILDVVRTGVDKGPTAGYEAEAQGFGELAVTPQSRGLIGLFRGQTECKKNRFGKSKVDIKSIGVLGAGLMGAGIVQVSINKGYHVVMKDATNAGLFRGVGQIQTGLANSVKRKRITGLQRDKYLANLLPTLEYEKMSKCDCVIEAVFEDINIKHKVIKELEAVIPKHAILATNTSAIPITKIAAGSTRPDKVIGMHYFSPVDKMQLLEIIRHPGTSDDTAAAAVGVGLRQGKVVITVGDGPGFYTTRILSTMLSEAVRLLQEGVDPKTLDSLTKNFGFPVGAVTLADEVGIDVGSHIAVDLAKAFGDRFSGGNLEVMPDFVKAGFLGRKSGKGFYIYEKGSKNKEVNQEAVNILKERYPLEARGANTAEDQQLRMVSRFVNEAVLSLEEKILHSPLEGDVGAVFGLGFPPFTGGPFRWVDQFGADKLVKKMEEFHGLYGAPFKPAQTLVDMARDGKKFYPK</sequence>
<dbReference type="AlphaFoldDB" id="A0A2H1WAM2"/>
<dbReference type="PANTHER" id="PTHR43612:SF3">
    <property type="entry name" value="TRIFUNCTIONAL ENZYME SUBUNIT ALPHA, MITOCHONDRIAL"/>
    <property type="match status" value="1"/>
</dbReference>
<evidence type="ECO:0000256" key="24">
    <source>
        <dbReference type="ARBA" id="ARBA00049556"/>
    </source>
</evidence>
<feature type="active site" description="For hydroxyacyl-coenzyme A dehydrogenase activity" evidence="40">
    <location>
        <position position="944"/>
    </location>
</feature>
<reference evidence="47" key="1">
    <citation type="submission" date="2016-07" db="EMBL/GenBank/DDBJ databases">
        <authorList>
            <person name="Bretaudeau A."/>
        </authorList>
    </citation>
    <scope>NUCLEOTIDE SEQUENCE</scope>
    <source>
        <strain evidence="47">Rice</strain>
        <tissue evidence="47">Whole body</tissue>
    </source>
</reference>
<evidence type="ECO:0000259" key="46">
    <source>
        <dbReference type="Pfam" id="PF02737"/>
    </source>
</evidence>
<evidence type="ECO:0000256" key="3">
    <source>
        <dbReference type="ARBA" id="ARBA00005005"/>
    </source>
</evidence>
<dbReference type="Pfam" id="PF00378">
    <property type="entry name" value="ECH_1"/>
    <property type="match status" value="1"/>
</dbReference>
<comment type="catalytic activity">
    <reaction evidence="29">
        <text>(3S)-hydroxyoctanoyl-CoA + NAD(+) = 3-oxooctanoyl-CoA + NADH + H(+)</text>
        <dbReference type="Rhea" id="RHEA:31195"/>
        <dbReference type="ChEBI" id="CHEBI:15378"/>
        <dbReference type="ChEBI" id="CHEBI:57540"/>
        <dbReference type="ChEBI" id="CHEBI:57945"/>
        <dbReference type="ChEBI" id="CHEBI:62617"/>
        <dbReference type="ChEBI" id="CHEBI:62619"/>
    </reaction>
    <physiologicalReaction direction="left-to-right" evidence="29">
        <dbReference type="Rhea" id="RHEA:31196"/>
    </physiologicalReaction>
</comment>
<dbReference type="GO" id="GO:0006635">
    <property type="term" value="P:fatty acid beta-oxidation"/>
    <property type="evidence" value="ECO:0007669"/>
    <property type="project" value="UniProtKB-UniPathway"/>
</dbReference>
<dbReference type="SUPFAM" id="SSF48179">
    <property type="entry name" value="6-phosphogluconate dehydrogenase C-terminal domain-like"/>
    <property type="match status" value="2"/>
</dbReference>
<evidence type="ECO:0000256" key="35">
    <source>
        <dbReference type="ARBA" id="ARBA00062153"/>
    </source>
</evidence>
<dbReference type="GO" id="GO:0070403">
    <property type="term" value="F:NAD+ binding"/>
    <property type="evidence" value="ECO:0007669"/>
    <property type="project" value="InterPro"/>
</dbReference>
<feature type="transmembrane region" description="Helical" evidence="44">
    <location>
        <begin position="795"/>
        <end position="815"/>
    </location>
</feature>
<dbReference type="CDD" id="cd17340">
    <property type="entry name" value="MFS_MFSD1"/>
    <property type="match status" value="1"/>
</dbReference>
<dbReference type="PROSITE" id="PS00166">
    <property type="entry name" value="ENOYL_COA_HYDRATASE"/>
    <property type="match status" value="1"/>
</dbReference>
<evidence type="ECO:0000256" key="20">
    <source>
        <dbReference type="ARBA" id="ARBA00023268"/>
    </source>
</evidence>
<keyword evidence="20" id="KW-0511">Multifunctional enzyme</keyword>
<feature type="transmembrane region" description="Helical" evidence="44">
    <location>
        <begin position="303"/>
        <end position="325"/>
    </location>
</feature>
<feature type="site" description="Important for long-chain enoyl-CoA hydratase activity" evidence="41">
    <location>
        <position position="584"/>
    </location>
</feature>
<evidence type="ECO:0000256" key="5">
    <source>
        <dbReference type="ARBA" id="ARBA00008750"/>
    </source>
</evidence>
<dbReference type="EMBL" id="ODYU01007388">
    <property type="protein sequence ID" value="SOQ50103.1"/>
    <property type="molecule type" value="Genomic_DNA"/>
</dbReference>
<comment type="subcellular location">
    <subcellularLocation>
        <location evidence="2">Mitochondrion inner membrane</location>
    </subcellularLocation>
</comment>
<dbReference type="InterPro" id="IPR011701">
    <property type="entry name" value="MFS"/>
</dbReference>
<gene>
    <name evidence="47" type="ORF">SFRICE_012234</name>
</gene>
<evidence type="ECO:0000256" key="29">
    <source>
        <dbReference type="ARBA" id="ARBA00052224"/>
    </source>
</evidence>
<evidence type="ECO:0000256" key="16">
    <source>
        <dbReference type="ARBA" id="ARBA00023098"/>
    </source>
</evidence>
<evidence type="ECO:0000256" key="23">
    <source>
        <dbReference type="ARBA" id="ARBA00048361"/>
    </source>
</evidence>
<keyword evidence="19" id="KW-0456">Lyase</keyword>
<comment type="pathway">
    <text evidence="3">Lipid metabolism; fatty acid beta-oxidation.</text>
</comment>
<dbReference type="NCBIfam" id="TIGR02441">
    <property type="entry name" value="fa_ox_alpha_mit"/>
    <property type="match status" value="1"/>
</dbReference>
<dbReference type="InterPro" id="IPR006176">
    <property type="entry name" value="3-OHacyl-CoA_DH_NAD-bd"/>
</dbReference>
<keyword evidence="17" id="KW-0496">Mitochondrion</keyword>
<feature type="region of interest" description="Disordered" evidence="43">
    <location>
        <begin position="403"/>
        <end position="452"/>
    </location>
</feature>
<dbReference type="Gene3D" id="3.90.226.10">
    <property type="entry name" value="2-enoyl-CoA Hydratase, Chain A, domain 1"/>
    <property type="match status" value="1"/>
</dbReference>
<dbReference type="EC" id="4.2.1.17" evidence="6"/>
<comment type="catalytic activity">
    <reaction evidence="31">
        <text>(3S)-hydroxytetradecanoyl-CoA + NAD(+) = 3-oxotetradecanoyl-CoA + NADH + H(+)</text>
        <dbReference type="Rhea" id="RHEA:31167"/>
        <dbReference type="ChEBI" id="CHEBI:15378"/>
        <dbReference type="ChEBI" id="CHEBI:57540"/>
        <dbReference type="ChEBI" id="CHEBI:57945"/>
        <dbReference type="ChEBI" id="CHEBI:62543"/>
        <dbReference type="ChEBI" id="CHEBI:62614"/>
    </reaction>
    <physiologicalReaction direction="left-to-right" evidence="31">
        <dbReference type="Rhea" id="RHEA:31168"/>
    </physiologicalReaction>
</comment>
<feature type="site" description="Important for long-chain enoyl-CoA hydratase activity" evidence="41">
    <location>
        <position position="606"/>
    </location>
</feature>
<evidence type="ECO:0000256" key="27">
    <source>
        <dbReference type="ARBA" id="ARBA00051215"/>
    </source>
</evidence>
<evidence type="ECO:0000256" key="32">
    <source>
        <dbReference type="ARBA" id="ARBA00052860"/>
    </source>
</evidence>
<feature type="domain" description="3-hydroxyacyl-CoA dehydrogenase C-terminal" evidence="45">
    <location>
        <begin position="978"/>
        <end position="1073"/>
    </location>
</feature>
<keyword evidence="10" id="KW-0999">Mitochondrion inner membrane</keyword>
<dbReference type="UniPathway" id="UPA00659"/>
<evidence type="ECO:0000256" key="2">
    <source>
        <dbReference type="ARBA" id="ARBA00004273"/>
    </source>
</evidence>
<evidence type="ECO:0000256" key="39">
    <source>
        <dbReference type="ARBA" id="ARBA00083277"/>
    </source>
</evidence>
<protein>
    <recommendedName>
        <fullName evidence="37">Trifunctional enzyme subunit alpha, mitochondrial</fullName>
        <ecNumber evidence="36">1.1.1.211</ecNumber>
        <ecNumber evidence="6">4.2.1.17</ecNumber>
    </recommendedName>
    <alternativeName>
        <fullName evidence="38">Monolysocardiolipin acyltransferase</fullName>
    </alternativeName>
    <alternativeName>
        <fullName evidence="39">TP-alpha</fullName>
    </alternativeName>
</protein>
<dbReference type="Pfam" id="PF07690">
    <property type="entry name" value="MFS_1"/>
    <property type="match status" value="1"/>
</dbReference>
<dbReference type="GO" id="GO:0016509">
    <property type="term" value="F:long-chain (3S)-3-hydroxyacyl-CoA dehydrogenase (NAD+) activity"/>
    <property type="evidence" value="ECO:0007669"/>
    <property type="project" value="UniProtKB-EC"/>
</dbReference>
<evidence type="ECO:0000256" key="30">
    <source>
        <dbReference type="ARBA" id="ARBA00052711"/>
    </source>
</evidence>
<keyword evidence="18 44" id="KW-0472">Membrane</keyword>
<comment type="catalytic activity">
    <reaction evidence="25">
        <text>1'-[1,2-di-(9Z,12Z-octadecadienoyl)-sn-glycero-3-phospho]-3'-[1-(9Z,12Z-octadecadienoyl)-sn-glycero-3-phospho]-glycerol + (9Z,12Z)-octadecadienoyl-CoA = 1',3'-bis-[1,2-di-(9Z,12Z-octadecadienoyl)-sn-glycero-3-phospho]-glycerol + CoA</text>
        <dbReference type="Rhea" id="RHEA:43672"/>
        <dbReference type="ChEBI" id="CHEBI:57287"/>
        <dbReference type="ChEBI" id="CHEBI:57383"/>
        <dbReference type="ChEBI" id="CHEBI:83580"/>
        <dbReference type="ChEBI" id="CHEBI:83581"/>
    </reaction>
    <physiologicalReaction direction="left-to-right" evidence="25">
        <dbReference type="Rhea" id="RHEA:43673"/>
    </physiologicalReaction>
</comment>
<evidence type="ECO:0000256" key="8">
    <source>
        <dbReference type="ARBA" id="ARBA00022553"/>
    </source>
</evidence>
<dbReference type="FunFam" id="3.90.226.10:FF:000011">
    <property type="entry name" value="Fatty acid oxidation complex subunit alpha"/>
    <property type="match status" value="1"/>
</dbReference>
<evidence type="ECO:0000256" key="38">
    <source>
        <dbReference type="ARBA" id="ARBA00077617"/>
    </source>
</evidence>
<evidence type="ECO:0000256" key="11">
    <source>
        <dbReference type="ARBA" id="ARBA00022832"/>
    </source>
</evidence>
<feature type="compositionally biased region" description="Acidic residues" evidence="43">
    <location>
        <begin position="418"/>
        <end position="427"/>
    </location>
</feature>
<dbReference type="InterPro" id="IPR008927">
    <property type="entry name" value="6-PGluconate_DH-like_C_sf"/>
</dbReference>
<dbReference type="Gene3D" id="1.20.1250.20">
    <property type="entry name" value="MFS general substrate transporter like domains"/>
    <property type="match status" value="2"/>
</dbReference>
<evidence type="ECO:0000256" key="43">
    <source>
        <dbReference type="SAM" id="MobiDB-lite"/>
    </source>
</evidence>
<feature type="transmembrane region" description="Helical" evidence="44">
    <location>
        <begin position="275"/>
        <end position="297"/>
    </location>
</feature>
<organism evidence="47">
    <name type="scientific">Spodoptera frugiperda</name>
    <name type="common">Fall armyworm</name>
    <dbReference type="NCBI Taxonomy" id="7108"/>
    <lineage>
        <taxon>Eukaryota</taxon>
        <taxon>Metazoa</taxon>
        <taxon>Ecdysozoa</taxon>
        <taxon>Arthropoda</taxon>
        <taxon>Hexapoda</taxon>
        <taxon>Insecta</taxon>
        <taxon>Pterygota</taxon>
        <taxon>Neoptera</taxon>
        <taxon>Endopterygota</taxon>
        <taxon>Lepidoptera</taxon>
        <taxon>Glossata</taxon>
        <taxon>Ditrysia</taxon>
        <taxon>Noctuoidea</taxon>
        <taxon>Noctuidae</taxon>
        <taxon>Amphipyrinae</taxon>
        <taxon>Spodoptera</taxon>
    </lineage>
</organism>
<dbReference type="InterPro" id="IPR029045">
    <property type="entry name" value="ClpP/crotonase-like_dom_sf"/>
</dbReference>
<feature type="transmembrane region" description="Helical" evidence="44">
    <location>
        <begin position="67"/>
        <end position="90"/>
    </location>
</feature>
<dbReference type="InterPro" id="IPR018376">
    <property type="entry name" value="Enoyl-CoA_hyd/isom_CS"/>
</dbReference>
<evidence type="ECO:0000256" key="26">
    <source>
        <dbReference type="ARBA" id="ARBA00050446"/>
    </source>
</evidence>
<keyword evidence="15" id="KW-0520">NAD</keyword>
<dbReference type="FunFam" id="1.10.1040.50:FF:000002">
    <property type="entry name" value="Trifunctional enzyme subunit alpha, mitochondrial"/>
    <property type="match status" value="1"/>
</dbReference>
<evidence type="ECO:0000256" key="44">
    <source>
        <dbReference type="SAM" id="Phobius"/>
    </source>
</evidence>
<keyword evidence="7" id="KW-0488">Methylation</keyword>
<keyword evidence="8" id="KW-0597">Phosphoprotein</keyword>
<evidence type="ECO:0000256" key="10">
    <source>
        <dbReference type="ARBA" id="ARBA00022792"/>
    </source>
</evidence>
<evidence type="ECO:0000256" key="18">
    <source>
        <dbReference type="ARBA" id="ARBA00023136"/>
    </source>
</evidence>
<evidence type="ECO:0000256" key="34">
    <source>
        <dbReference type="ARBA" id="ARBA00052989"/>
    </source>
</evidence>